<proteinExistence type="predicted"/>
<name>Q23U70_TETTS</name>
<sequence>MWFLINLYRFTFRFIFLLSLLYQFIKSIYYTNVFIYSGVIYILQIKVFCYTISSSINITQNFIISFSFNLYLKQAISNILAFLAKFQIKNLFDFLSKVKYIDGYLSELMFSNFIIQQTNKIQVEIRLDQHQMIQVQWQMKSIMKSDDESSYCNLQNILISEKKRVSHQNYMKRGLNFCQSQLKRLYFSMGMLAFTQGRLDCLYL</sequence>
<dbReference type="AlphaFoldDB" id="Q23U70"/>
<dbReference type="Proteomes" id="UP000009168">
    <property type="component" value="Unassembled WGS sequence"/>
</dbReference>
<dbReference type="RefSeq" id="XP_001020319.2">
    <property type="nucleotide sequence ID" value="XM_001020319.2"/>
</dbReference>
<accession>Q23U70</accession>
<reference evidence="3" key="1">
    <citation type="journal article" date="2006" name="PLoS Biol.">
        <title>Macronuclear genome sequence of the ciliate Tetrahymena thermophila, a model eukaryote.</title>
        <authorList>
            <person name="Eisen J.A."/>
            <person name="Coyne R.S."/>
            <person name="Wu M."/>
            <person name="Wu D."/>
            <person name="Thiagarajan M."/>
            <person name="Wortman J.R."/>
            <person name="Badger J.H."/>
            <person name="Ren Q."/>
            <person name="Amedeo P."/>
            <person name="Jones K.M."/>
            <person name="Tallon L.J."/>
            <person name="Delcher A.L."/>
            <person name="Salzberg S.L."/>
            <person name="Silva J.C."/>
            <person name="Haas B.J."/>
            <person name="Majoros W.H."/>
            <person name="Farzad M."/>
            <person name="Carlton J.M."/>
            <person name="Smith R.K. Jr."/>
            <person name="Garg J."/>
            <person name="Pearlman R.E."/>
            <person name="Karrer K.M."/>
            <person name="Sun L."/>
            <person name="Manning G."/>
            <person name="Elde N.C."/>
            <person name="Turkewitz A.P."/>
            <person name="Asai D.J."/>
            <person name="Wilkes D.E."/>
            <person name="Wang Y."/>
            <person name="Cai H."/>
            <person name="Collins K."/>
            <person name="Stewart B.A."/>
            <person name="Lee S.R."/>
            <person name="Wilamowska K."/>
            <person name="Weinberg Z."/>
            <person name="Ruzzo W.L."/>
            <person name="Wloga D."/>
            <person name="Gaertig J."/>
            <person name="Frankel J."/>
            <person name="Tsao C.-C."/>
            <person name="Gorovsky M.A."/>
            <person name="Keeling P.J."/>
            <person name="Waller R.F."/>
            <person name="Patron N.J."/>
            <person name="Cherry J.M."/>
            <person name="Stover N.A."/>
            <person name="Krieger C.J."/>
            <person name="del Toro C."/>
            <person name="Ryder H.F."/>
            <person name="Williamson S.C."/>
            <person name="Barbeau R.A."/>
            <person name="Hamilton E.P."/>
            <person name="Orias E."/>
        </authorList>
    </citation>
    <scope>NUCLEOTIDE SEQUENCE [LARGE SCALE GENOMIC DNA]</scope>
    <source>
        <strain evidence="3">SB210</strain>
    </source>
</reference>
<dbReference type="InParanoid" id="Q23U70"/>
<dbReference type="HOGENOM" id="CLU_3000654_0_0_1"/>
<keyword evidence="1" id="KW-0472">Membrane</keyword>
<keyword evidence="1" id="KW-1133">Transmembrane helix</keyword>
<keyword evidence="3" id="KW-1185">Reference proteome</keyword>
<dbReference type="GeneID" id="7831061"/>
<keyword evidence="1 2" id="KW-0812">Transmembrane</keyword>
<evidence type="ECO:0000256" key="1">
    <source>
        <dbReference type="SAM" id="Phobius"/>
    </source>
</evidence>
<dbReference type="EMBL" id="GG662629">
    <property type="protein sequence ID" value="EAS00074.2"/>
    <property type="molecule type" value="Genomic_DNA"/>
</dbReference>
<protein>
    <submittedName>
        <fullName evidence="2">Transmembrane protein, putative</fullName>
    </submittedName>
</protein>
<gene>
    <name evidence="2" type="ORF">TTHERM_00891270</name>
</gene>
<organism evidence="2 3">
    <name type="scientific">Tetrahymena thermophila (strain SB210)</name>
    <dbReference type="NCBI Taxonomy" id="312017"/>
    <lineage>
        <taxon>Eukaryota</taxon>
        <taxon>Sar</taxon>
        <taxon>Alveolata</taxon>
        <taxon>Ciliophora</taxon>
        <taxon>Intramacronucleata</taxon>
        <taxon>Oligohymenophorea</taxon>
        <taxon>Hymenostomatida</taxon>
        <taxon>Tetrahymenina</taxon>
        <taxon>Tetrahymenidae</taxon>
        <taxon>Tetrahymena</taxon>
    </lineage>
</organism>
<feature type="transmembrane region" description="Helical" evidence="1">
    <location>
        <begin position="62"/>
        <end position="84"/>
    </location>
</feature>
<evidence type="ECO:0000313" key="3">
    <source>
        <dbReference type="Proteomes" id="UP000009168"/>
    </source>
</evidence>
<evidence type="ECO:0000313" key="2">
    <source>
        <dbReference type="EMBL" id="EAS00074.2"/>
    </source>
</evidence>
<dbReference type="KEGG" id="tet:TTHERM_00891270"/>